<keyword evidence="6" id="KW-1185">Reference proteome</keyword>
<accession>A0AAE1EYA7</accession>
<keyword evidence="2" id="KW-0378">Hydrolase</keyword>
<protein>
    <recommendedName>
        <fullName evidence="4">Exonuclease domain-containing protein</fullName>
    </recommendedName>
</protein>
<organism evidence="5 6">
    <name type="scientific">Petrolisthes cinctipes</name>
    <name type="common">Flat porcelain crab</name>
    <dbReference type="NCBI Taxonomy" id="88211"/>
    <lineage>
        <taxon>Eukaryota</taxon>
        <taxon>Metazoa</taxon>
        <taxon>Ecdysozoa</taxon>
        <taxon>Arthropoda</taxon>
        <taxon>Crustacea</taxon>
        <taxon>Multicrustacea</taxon>
        <taxon>Malacostraca</taxon>
        <taxon>Eumalacostraca</taxon>
        <taxon>Eucarida</taxon>
        <taxon>Decapoda</taxon>
        <taxon>Pleocyemata</taxon>
        <taxon>Anomura</taxon>
        <taxon>Galatheoidea</taxon>
        <taxon>Porcellanidae</taxon>
        <taxon>Petrolisthes</taxon>
    </lineage>
</organism>
<gene>
    <name evidence="5" type="ORF">Pcinc_030340</name>
</gene>
<evidence type="ECO:0000256" key="3">
    <source>
        <dbReference type="ARBA" id="ARBA00022839"/>
    </source>
</evidence>
<evidence type="ECO:0000256" key="2">
    <source>
        <dbReference type="ARBA" id="ARBA00022801"/>
    </source>
</evidence>
<dbReference type="CDD" id="cd06133">
    <property type="entry name" value="ERI-1_3'hExo_like"/>
    <property type="match status" value="1"/>
</dbReference>
<dbReference type="InterPro" id="IPR013520">
    <property type="entry name" value="Ribonucl_H"/>
</dbReference>
<name>A0AAE1EYA7_PETCI</name>
<dbReference type="InterPro" id="IPR012337">
    <property type="entry name" value="RNaseH-like_sf"/>
</dbReference>
<dbReference type="EMBL" id="JAWQEG010003904">
    <property type="protein sequence ID" value="KAK3863924.1"/>
    <property type="molecule type" value="Genomic_DNA"/>
</dbReference>
<dbReference type="SUPFAM" id="SSF53098">
    <property type="entry name" value="Ribonuclease H-like"/>
    <property type="match status" value="1"/>
</dbReference>
<dbReference type="Pfam" id="PF00929">
    <property type="entry name" value="RNase_T"/>
    <property type="match status" value="1"/>
</dbReference>
<proteinExistence type="predicted"/>
<dbReference type="GO" id="GO:0003676">
    <property type="term" value="F:nucleic acid binding"/>
    <property type="evidence" value="ECO:0007669"/>
    <property type="project" value="InterPro"/>
</dbReference>
<dbReference type="PANTHER" id="PTHR23044">
    <property type="entry name" value="3'-5' EXONUCLEASE ERI1-RELATED"/>
    <property type="match status" value="1"/>
</dbReference>
<dbReference type="InterPro" id="IPR047201">
    <property type="entry name" value="ERI-1_3'hExo-like"/>
</dbReference>
<evidence type="ECO:0000256" key="1">
    <source>
        <dbReference type="ARBA" id="ARBA00022722"/>
    </source>
</evidence>
<evidence type="ECO:0000313" key="6">
    <source>
        <dbReference type="Proteomes" id="UP001286313"/>
    </source>
</evidence>
<dbReference type="Proteomes" id="UP001286313">
    <property type="component" value="Unassembled WGS sequence"/>
</dbReference>
<dbReference type="Gene3D" id="3.30.420.10">
    <property type="entry name" value="Ribonuclease H-like superfamily/Ribonuclease H"/>
    <property type="match status" value="1"/>
</dbReference>
<dbReference type="GO" id="GO:0000175">
    <property type="term" value="F:3'-5'-RNA exonuclease activity"/>
    <property type="evidence" value="ECO:0007669"/>
    <property type="project" value="InterPro"/>
</dbReference>
<keyword evidence="3" id="KW-0269">Exonuclease</keyword>
<comment type="caution">
    <text evidence="5">The sequence shown here is derived from an EMBL/GenBank/DDBJ whole genome shotgun (WGS) entry which is preliminary data.</text>
</comment>
<dbReference type="InterPro" id="IPR051274">
    <property type="entry name" value="3-5_Exoribonuclease"/>
</dbReference>
<evidence type="ECO:0000259" key="4">
    <source>
        <dbReference type="SMART" id="SM00479"/>
    </source>
</evidence>
<dbReference type="SMART" id="SM00479">
    <property type="entry name" value="EXOIII"/>
    <property type="match status" value="1"/>
</dbReference>
<dbReference type="AlphaFoldDB" id="A0AAE1EYA7"/>
<keyword evidence="1" id="KW-0540">Nuclease</keyword>
<dbReference type="PANTHER" id="PTHR23044:SF61">
    <property type="entry name" value="3'-5' EXORIBONUCLEASE 1-RELATED"/>
    <property type="match status" value="1"/>
</dbReference>
<dbReference type="InterPro" id="IPR036397">
    <property type="entry name" value="RNaseH_sf"/>
</dbReference>
<sequence length="239" mass="27129">MATKRLAKKHGLVQKRRIEHPLCPGTGQAKQEFDYLLVLDFESTCWEVKSHTPKPEIIEFPAVLLDLQTGEILAEFQQYVMPVEQPILSSFCTALTGITQRQVETGVPLGTCLVLFSRWIRELCKQYHMTFSTTLPGKRVTTATWSDWDLGICLHQECLRKKLKKPDFFNIWLDVRLSYKNFYRRSPKGLAGALQDLGMVFKGREHSGIVDARNTAILISRMVCDGCILTVTSSLTSCT</sequence>
<evidence type="ECO:0000313" key="5">
    <source>
        <dbReference type="EMBL" id="KAK3863924.1"/>
    </source>
</evidence>
<feature type="domain" description="Exonuclease" evidence="4">
    <location>
        <begin position="35"/>
        <end position="228"/>
    </location>
</feature>
<reference evidence="5" key="1">
    <citation type="submission" date="2023-10" db="EMBL/GenBank/DDBJ databases">
        <title>Genome assemblies of two species of porcelain crab, Petrolisthes cinctipes and Petrolisthes manimaculis (Anomura: Porcellanidae).</title>
        <authorList>
            <person name="Angst P."/>
        </authorList>
    </citation>
    <scope>NUCLEOTIDE SEQUENCE</scope>
    <source>
        <strain evidence="5">PB745_01</strain>
        <tissue evidence="5">Gill</tissue>
    </source>
</reference>